<comment type="caution">
    <text evidence="2">The sequence shown here is derived from an EMBL/GenBank/DDBJ whole genome shotgun (WGS) entry which is preliminary data.</text>
</comment>
<feature type="region of interest" description="Disordered" evidence="1">
    <location>
        <begin position="206"/>
        <end position="282"/>
    </location>
</feature>
<keyword evidence="3" id="KW-1185">Reference proteome</keyword>
<dbReference type="RefSeq" id="XP_064765886.1">
    <property type="nucleotide sequence ID" value="XM_064913682.1"/>
</dbReference>
<evidence type="ECO:0000256" key="1">
    <source>
        <dbReference type="SAM" id="MobiDB-lite"/>
    </source>
</evidence>
<evidence type="ECO:0000313" key="3">
    <source>
        <dbReference type="Proteomes" id="UP001498771"/>
    </source>
</evidence>
<sequence>MPASSSGQRSPSSSSSSSFSARSSTSSSFSARSSASSVSSYATSDIAKDLSPIYPPSSSSSRERADLFPQPTLFDLSIPILPDPSPISDPSFFIDDIKPASPRIRHHPHRRHSHRSSSPDLLRYHHHNSLQQQQLQLQQQQQQQQQLQQQPPLSDSSVGVVAATASSSSAVRVQFREDMLFGADGCIDDDDTIDAKIRAFKFSRDPESDYDADYDDDADSEPEAAAPAPHPATTAPHLHREKISTRTPVKLSPIDTLFPDSLPSFHPTSNPPLHDPSYPPLQDLSLRDHIVQRLQQPPPLTTSSVSASASASASTFAKPISDLFPAPLPPSPLVQHPADHLSQLRKAESADILVSPLSDPGRHPHISLHSQLSNSSSPPPSSQH</sequence>
<protein>
    <submittedName>
        <fullName evidence="2">Uncharacterized protein</fullName>
    </submittedName>
</protein>
<dbReference type="Proteomes" id="UP001498771">
    <property type="component" value="Unassembled WGS sequence"/>
</dbReference>
<feature type="compositionally biased region" description="Pro residues" evidence="1">
    <location>
        <begin position="269"/>
        <end position="279"/>
    </location>
</feature>
<proteinExistence type="predicted"/>
<name>A0ABR1EZ17_9ASCO</name>
<evidence type="ECO:0000313" key="2">
    <source>
        <dbReference type="EMBL" id="KAK7202853.1"/>
    </source>
</evidence>
<feature type="compositionally biased region" description="Basic residues" evidence="1">
    <location>
        <begin position="103"/>
        <end position="115"/>
    </location>
</feature>
<feature type="compositionally biased region" description="Low complexity" evidence="1">
    <location>
        <begin position="223"/>
        <end position="236"/>
    </location>
</feature>
<feature type="region of interest" description="Disordered" evidence="1">
    <location>
        <begin position="1"/>
        <end position="66"/>
    </location>
</feature>
<dbReference type="EMBL" id="JBBJBU010000015">
    <property type="protein sequence ID" value="KAK7202853.1"/>
    <property type="molecule type" value="Genomic_DNA"/>
</dbReference>
<gene>
    <name evidence="2" type="ORF">BZA70DRAFT_285188</name>
</gene>
<feature type="compositionally biased region" description="Low complexity" evidence="1">
    <location>
        <begin position="367"/>
        <end position="376"/>
    </location>
</feature>
<feature type="compositionally biased region" description="Low complexity" evidence="1">
    <location>
        <begin position="1"/>
        <end position="44"/>
    </location>
</feature>
<feature type="compositionally biased region" description="Acidic residues" evidence="1">
    <location>
        <begin position="208"/>
        <end position="222"/>
    </location>
</feature>
<reference evidence="2 3" key="1">
    <citation type="submission" date="2024-03" db="EMBL/GenBank/DDBJ databases">
        <title>Genome-scale model development and genomic sequencing of the oleaginous clade Lipomyces.</title>
        <authorList>
            <consortium name="Lawrence Berkeley National Laboratory"/>
            <person name="Czajka J.J."/>
            <person name="Han Y."/>
            <person name="Kim J."/>
            <person name="Mondo S.J."/>
            <person name="Hofstad B.A."/>
            <person name="Robles A."/>
            <person name="Haridas S."/>
            <person name="Riley R."/>
            <person name="LaButti K."/>
            <person name="Pangilinan J."/>
            <person name="Andreopoulos W."/>
            <person name="Lipzen A."/>
            <person name="Yan J."/>
            <person name="Wang M."/>
            <person name="Ng V."/>
            <person name="Grigoriev I.V."/>
            <person name="Spatafora J.W."/>
            <person name="Magnuson J.K."/>
            <person name="Baker S.E."/>
            <person name="Pomraning K.R."/>
        </authorList>
    </citation>
    <scope>NUCLEOTIDE SEQUENCE [LARGE SCALE GENOMIC DNA]</scope>
    <source>
        <strain evidence="2 3">Phaff 52-87</strain>
    </source>
</reference>
<feature type="region of interest" description="Disordered" evidence="1">
    <location>
        <begin position="328"/>
        <end position="347"/>
    </location>
</feature>
<accession>A0ABR1EZ17</accession>
<feature type="region of interest" description="Disordered" evidence="1">
    <location>
        <begin position="352"/>
        <end position="384"/>
    </location>
</feature>
<dbReference type="GeneID" id="90039194"/>
<feature type="compositionally biased region" description="Low complexity" evidence="1">
    <location>
        <begin position="130"/>
        <end position="153"/>
    </location>
</feature>
<feature type="region of interest" description="Disordered" evidence="1">
    <location>
        <begin position="91"/>
        <end position="153"/>
    </location>
</feature>
<organism evidence="2 3">
    <name type="scientific">Myxozyma melibiosi</name>
    <dbReference type="NCBI Taxonomy" id="54550"/>
    <lineage>
        <taxon>Eukaryota</taxon>
        <taxon>Fungi</taxon>
        <taxon>Dikarya</taxon>
        <taxon>Ascomycota</taxon>
        <taxon>Saccharomycotina</taxon>
        <taxon>Lipomycetes</taxon>
        <taxon>Lipomycetales</taxon>
        <taxon>Lipomycetaceae</taxon>
        <taxon>Myxozyma</taxon>
    </lineage>
</organism>